<evidence type="ECO:0000256" key="9">
    <source>
        <dbReference type="ARBA" id="ARBA00023136"/>
    </source>
</evidence>
<dbReference type="InterPro" id="IPR050398">
    <property type="entry name" value="HssS/ArlS-like"/>
</dbReference>
<evidence type="ECO:0000256" key="3">
    <source>
        <dbReference type="ARBA" id="ARBA00012438"/>
    </source>
</evidence>
<evidence type="ECO:0000256" key="2">
    <source>
        <dbReference type="ARBA" id="ARBA00004141"/>
    </source>
</evidence>
<dbReference type="EC" id="2.7.13.3" evidence="3"/>
<dbReference type="AlphaFoldDB" id="A0A1G7J6G9"/>
<sequence length="415" mass="47623">MKLLTLYNRVNIITTVVVMLITGIIYYQAISWILNDQNDKALKVEEDEVFDYVKLNRQLPQVFESKDQQISFAEAPANSVKREFINTQYQKEKNEYESGRGLVSSVTVNGKYYKVLIVESKVETEDLIQIIFAITIGVILLLLLVLLVANRLILNRLWQPFYSILRELQLFNVTENREIAKTDTRIEEFNQLNQAVTLTTEKAKLDYKDLKAFTENASHELLTPIAVINSKLDTLIQTDNFSERQSKLLNDLYGAVSRLSRLNQSLLLLVKIENRLLHDQQSINLKTLIEELLAQLEDIFHDKQITVSTTLDNKEVTASRYLMEILLNNLIINAVRHNHPGGEIIIDLNTDSFTIKNTGDAHALPDDKIFTRFHKSSGSDGSGLGLTISKQICENFNFSLNYQYLLPHHTFIIKF</sequence>
<keyword evidence="4" id="KW-0597">Phosphoprotein</keyword>
<evidence type="ECO:0000256" key="7">
    <source>
        <dbReference type="ARBA" id="ARBA00022777"/>
    </source>
</evidence>
<keyword evidence="6 10" id="KW-0812">Transmembrane</keyword>
<dbReference type="PROSITE" id="PS50109">
    <property type="entry name" value="HIS_KIN"/>
    <property type="match status" value="1"/>
</dbReference>
<dbReference type="PANTHER" id="PTHR45528">
    <property type="entry name" value="SENSOR HISTIDINE KINASE CPXA"/>
    <property type="match status" value="1"/>
</dbReference>
<dbReference type="SMART" id="SM00388">
    <property type="entry name" value="HisKA"/>
    <property type="match status" value="1"/>
</dbReference>
<keyword evidence="5" id="KW-0808">Transferase</keyword>
<gene>
    <name evidence="12" type="ORF">SAMN05216464_11472</name>
</gene>
<accession>A0A1G7J6G9</accession>
<dbReference type="EMBL" id="FNAI01000014">
    <property type="protein sequence ID" value="SDF20486.1"/>
    <property type="molecule type" value="Genomic_DNA"/>
</dbReference>
<keyword evidence="13" id="KW-1185">Reference proteome</keyword>
<dbReference type="GO" id="GO:0016020">
    <property type="term" value="C:membrane"/>
    <property type="evidence" value="ECO:0007669"/>
    <property type="project" value="UniProtKB-SubCell"/>
</dbReference>
<protein>
    <recommendedName>
        <fullName evidence="3">histidine kinase</fullName>
        <ecNumber evidence="3">2.7.13.3</ecNumber>
    </recommendedName>
</protein>
<dbReference type="Pfam" id="PF00512">
    <property type="entry name" value="HisKA"/>
    <property type="match status" value="1"/>
</dbReference>
<organism evidence="12 13">
    <name type="scientific">Mucilaginibacter pineti</name>
    <dbReference type="NCBI Taxonomy" id="1391627"/>
    <lineage>
        <taxon>Bacteria</taxon>
        <taxon>Pseudomonadati</taxon>
        <taxon>Bacteroidota</taxon>
        <taxon>Sphingobacteriia</taxon>
        <taxon>Sphingobacteriales</taxon>
        <taxon>Sphingobacteriaceae</taxon>
        <taxon>Mucilaginibacter</taxon>
    </lineage>
</organism>
<feature type="transmembrane region" description="Helical" evidence="10">
    <location>
        <begin position="12"/>
        <end position="34"/>
    </location>
</feature>
<keyword evidence="8 10" id="KW-1133">Transmembrane helix</keyword>
<dbReference type="Pfam" id="PF02518">
    <property type="entry name" value="HATPase_c"/>
    <property type="match status" value="1"/>
</dbReference>
<dbReference type="RefSeq" id="WP_091153685.1">
    <property type="nucleotide sequence ID" value="NZ_FNAI01000014.1"/>
</dbReference>
<evidence type="ECO:0000256" key="1">
    <source>
        <dbReference type="ARBA" id="ARBA00000085"/>
    </source>
</evidence>
<dbReference type="InterPro" id="IPR003661">
    <property type="entry name" value="HisK_dim/P_dom"/>
</dbReference>
<dbReference type="GO" id="GO:0000155">
    <property type="term" value="F:phosphorelay sensor kinase activity"/>
    <property type="evidence" value="ECO:0007669"/>
    <property type="project" value="InterPro"/>
</dbReference>
<comment type="catalytic activity">
    <reaction evidence="1">
        <text>ATP + protein L-histidine = ADP + protein N-phospho-L-histidine.</text>
        <dbReference type="EC" id="2.7.13.3"/>
    </reaction>
</comment>
<dbReference type="InterPro" id="IPR003594">
    <property type="entry name" value="HATPase_dom"/>
</dbReference>
<evidence type="ECO:0000313" key="13">
    <source>
        <dbReference type="Proteomes" id="UP000199072"/>
    </source>
</evidence>
<comment type="subcellular location">
    <subcellularLocation>
        <location evidence="2">Membrane</location>
        <topology evidence="2">Multi-pass membrane protein</topology>
    </subcellularLocation>
</comment>
<dbReference type="CDD" id="cd00082">
    <property type="entry name" value="HisKA"/>
    <property type="match status" value="1"/>
</dbReference>
<evidence type="ECO:0000256" key="4">
    <source>
        <dbReference type="ARBA" id="ARBA00022553"/>
    </source>
</evidence>
<keyword evidence="9 10" id="KW-0472">Membrane</keyword>
<feature type="transmembrane region" description="Helical" evidence="10">
    <location>
        <begin position="127"/>
        <end position="149"/>
    </location>
</feature>
<reference evidence="12 13" key="1">
    <citation type="submission" date="2016-10" db="EMBL/GenBank/DDBJ databases">
        <authorList>
            <person name="de Groot N.N."/>
        </authorList>
    </citation>
    <scope>NUCLEOTIDE SEQUENCE [LARGE SCALE GENOMIC DNA]</scope>
    <source>
        <strain evidence="12 13">47C3B</strain>
    </source>
</reference>
<dbReference type="PANTHER" id="PTHR45528:SF12">
    <property type="entry name" value="SENSOR HISTIDINE KINASE ARSS"/>
    <property type="match status" value="1"/>
</dbReference>
<evidence type="ECO:0000259" key="11">
    <source>
        <dbReference type="PROSITE" id="PS50109"/>
    </source>
</evidence>
<dbReference type="Gene3D" id="1.10.287.130">
    <property type="match status" value="1"/>
</dbReference>
<evidence type="ECO:0000256" key="8">
    <source>
        <dbReference type="ARBA" id="ARBA00022989"/>
    </source>
</evidence>
<dbReference type="InterPro" id="IPR036890">
    <property type="entry name" value="HATPase_C_sf"/>
</dbReference>
<evidence type="ECO:0000256" key="10">
    <source>
        <dbReference type="SAM" id="Phobius"/>
    </source>
</evidence>
<dbReference type="SMART" id="SM00387">
    <property type="entry name" value="HATPase_c"/>
    <property type="match status" value="1"/>
</dbReference>
<dbReference type="Gene3D" id="3.30.565.10">
    <property type="entry name" value="Histidine kinase-like ATPase, C-terminal domain"/>
    <property type="match status" value="1"/>
</dbReference>
<feature type="domain" description="Histidine kinase" evidence="11">
    <location>
        <begin position="216"/>
        <end position="415"/>
    </location>
</feature>
<dbReference type="SUPFAM" id="SSF55874">
    <property type="entry name" value="ATPase domain of HSP90 chaperone/DNA topoisomerase II/histidine kinase"/>
    <property type="match status" value="1"/>
</dbReference>
<dbReference type="SUPFAM" id="SSF47384">
    <property type="entry name" value="Homodimeric domain of signal transducing histidine kinase"/>
    <property type="match status" value="1"/>
</dbReference>
<dbReference type="Proteomes" id="UP000199072">
    <property type="component" value="Unassembled WGS sequence"/>
</dbReference>
<keyword evidence="7 12" id="KW-0418">Kinase</keyword>
<evidence type="ECO:0000256" key="6">
    <source>
        <dbReference type="ARBA" id="ARBA00022692"/>
    </source>
</evidence>
<dbReference type="InterPro" id="IPR036097">
    <property type="entry name" value="HisK_dim/P_sf"/>
</dbReference>
<proteinExistence type="predicted"/>
<dbReference type="STRING" id="1391627.SAMN05216464_11472"/>
<evidence type="ECO:0000256" key="5">
    <source>
        <dbReference type="ARBA" id="ARBA00022679"/>
    </source>
</evidence>
<dbReference type="OrthoDB" id="1522504at2"/>
<dbReference type="InterPro" id="IPR005467">
    <property type="entry name" value="His_kinase_dom"/>
</dbReference>
<evidence type="ECO:0000313" key="12">
    <source>
        <dbReference type="EMBL" id="SDF20486.1"/>
    </source>
</evidence>
<name>A0A1G7J6G9_9SPHI</name>